<dbReference type="GO" id="GO:0016020">
    <property type="term" value="C:membrane"/>
    <property type="evidence" value="ECO:0007669"/>
    <property type="project" value="UniProtKB-SubCell"/>
</dbReference>
<evidence type="ECO:0000256" key="1">
    <source>
        <dbReference type="ARBA" id="ARBA00001971"/>
    </source>
</evidence>
<dbReference type="SUPFAM" id="SSF48264">
    <property type="entry name" value="Cytochrome P450"/>
    <property type="match status" value="1"/>
</dbReference>
<dbReference type="GO" id="GO:0020037">
    <property type="term" value="F:heme binding"/>
    <property type="evidence" value="ECO:0007669"/>
    <property type="project" value="InterPro"/>
</dbReference>
<evidence type="ECO:0000256" key="4">
    <source>
        <dbReference type="ARBA" id="ARBA00010617"/>
    </source>
</evidence>
<dbReference type="PRINTS" id="PR00463">
    <property type="entry name" value="EP450I"/>
</dbReference>
<keyword evidence="8" id="KW-1133">Transmembrane helix</keyword>
<dbReference type="CDD" id="cd11065">
    <property type="entry name" value="CYP64-like"/>
    <property type="match status" value="1"/>
</dbReference>
<dbReference type="InterPro" id="IPR001128">
    <property type="entry name" value="Cyt_P450"/>
</dbReference>
<dbReference type="InterPro" id="IPR017972">
    <property type="entry name" value="Cyt_P450_CS"/>
</dbReference>
<keyword evidence="12" id="KW-0472">Membrane</keyword>
<comment type="cofactor">
    <cofactor evidence="1 13">
        <name>heme</name>
        <dbReference type="ChEBI" id="CHEBI:30413"/>
    </cofactor>
</comment>
<evidence type="ECO:0000313" key="16">
    <source>
        <dbReference type="Proteomes" id="UP000218811"/>
    </source>
</evidence>
<comment type="subcellular location">
    <subcellularLocation>
        <location evidence="2">Membrane</location>
    </subcellularLocation>
</comment>
<dbReference type="STRING" id="742152.A0A2H3J8T5"/>
<gene>
    <name evidence="15" type="ORF">WOLCODRAFT_136367</name>
</gene>
<evidence type="ECO:0000256" key="8">
    <source>
        <dbReference type="ARBA" id="ARBA00022989"/>
    </source>
</evidence>
<dbReference type="PRINTS" id="PR00385">
    <property type="entry name" value="P450"/>
</dbReference>
<evidence type="ECO:0000256" key="12">
    <source>
        <dbReference type="ARBA" id="ARBA00023136"/>
    </source>
</evidence>
<keyword evidence="5 13" id="KW-0349">Heme</keyword>
<dbReference type="Proteomes" id="UP000218811">
    <property type="component" value="Unassembled WGS sequence"/>
</dbReference>
<dbReference type="GO" id="GO:0016705">
    <property type="term" value="F:oxidoreductase activity, acting on paired donors, with incorporation or reduction of molecular oxygen"/>
    <property type="evidence" value="ECO:0007669"/>
    <property type="project" value="InterPro"/>
</dbReference>
<dbReference type="OrthoDB" id="3255500at2759"/>
<dbReference type="Gene3D" id="1.10.630.10">
    <property type="entry name" value="Cytochrome P450"/>
    <property type="match status" value="1"/>
</dbReference>
<name>A0A2H3J8T5_WOLCO</name>
<accession>A0A2H3J8T5</accession>
<proteinExistence type="inferred from homology"/>
<protein>
    <submittedName>
        <fullName evidence="15">Cytochrome P450</fullName>
    </submittedName>
</protein>
<dbReference type="PANTHER" id="PTHR46300:SF2">
    <property type="entry name" value="CYTOCHROME P450 MONOOXYGENASE ALNH-RELATED"/>
    <property type="match status" value="1"/>
</dbReference>
<comment type="pathway">
    <text evidence="3">Secondary metabolite biosynthesis.</text>
</comment>
<reference evidence="15 16" key="1">
    <citation type="journal article" date="2012" name="Science">
        <title>The Paleozoic origin of enzymatic lignin decomposition reconstructed from 31 fungal genomes.</title>
        <authorList>
            <person name="Floudas D."/>
            <person name="Binder M."/>
            <person name="Riley R."/>
            <person name="Barry K."/>
            <person name="Blanchette R.A."/>
            <person name="Henrissat B."/>
            <person name="Martinez A.T."/>
            <person name="Otillar R."/>
            <person name="Spatafora J.W."/>
            <person name="Yadav J.S."/>
            <person name="Aerts A."/>
            <person name="Benoit I."/>
            <person name="Boyd A."/>
            <person name="Carlson A."/>
            <person name="Copeland A."/>
            <person name="Coutinho P.M."/>
            <person name="de Vries R.P."/>
            <person name="Ferreira P."/>
            <person name="Findley K."/>
            <person name="Foster B."/>
            <person name="Gaskell J."/>
            <person name="Glotzer D."/>
            <person name="Gorecki P."/>
            <person name="Heitman J."/>
            <person name="Hesse C."/>
            <person name="Hori C."/>
            <person name="Igarashi K."/>
            <person name="Jurgens J.A."/>
            <person name="Kallen N."/>
            <person name="Kersten P."/>
            <person name="Kohler A."/>
            <person name="Kuees U."/>
            <person name="Kumar T.K.A."/>
            <person name="Kuo A."/>
            <person name="LaButti K."/>
            <person name="Larrondo L.F."/>
            <person name="Lindquist E."/>
            <person name="Ling A."/>
            <person name="Lombard V."/>
            <person name="Lucas S."/>
            <person name="Lundell T."/>
            <person name="Martin R."/>
            <person name="McLaughlin D.J."/>
            <person name="Morgenstern I."/>
            <person name="Morin E."/>
            <person name="Murat C."/>
            <person name="Nagy L.G."/>
            <person name="Nolan M."/>
            <person name="Ohm R.A."/>
            <person name="Patyshakuliyeva A."/>
            <person name="Rokas A."/>
            <person name="Ruiz-Duenas F.J."/>
            <person name="Sabat G."/>
            <person name="Salamov A."/>
            <person name="Samejima M."/>
            <person name="Schmutz J."/>
            <person name="Slot J.C."/>
            <person name="St John F."/>
            <person name="Stenlid J."/>
            <person name="Sun H."/>
            <person name="Sun S."/>
            <person name="Syed K."/>
            <person name="Tsang A."/>
            <person name="Wiebenga A."/>
            <person name="Young D."/>
            <person name="Pisabarro A."/>
            <person name="Eastwood D.C."/>
            <person name="Martin F."/>
            <person name="Cullen D."/>
            <person name="Grigoriev I.V."/>
            <person name="Hibbett D.S."/>
        </authorList>
    </citation>
    <scope>NUCLEOTIDE SEQUENCE [LARGE SCALE GENOMIC DNA]</scope>
    <source>
        <strain evidence="15 16">MD-104</strain>
    </source>
</reference>
<dbReference type="InterPro" id="IPR036396">
    <property type="entry name" value="Cyt_P450_sf"/>
</dbReference>
<organism evidence="15 16">
    <name type="scientific">Wolfiporia cocos (strain MD-104)</name>
    <name type="common">Brown rot fungus</name>
    <dbReference type="NCBI Taxonomy" id="742152"/>
    <lineage>
        <taxon>Eukaryota</taxon>
        <taxon>Fungi</taxon>
        <taxon>Dikarya</taxon>
        <taxon>Basidiomycota</taxon>
        <taxon>Agaricomycotina</taxon>
        <taxon>Agaricomycetes</taxon>
        <taxon>Polyporales</taxon>
        <taxon>Phaeolaceae</taxon>
        <taxon>Wolfiporia</taxon>
    </lineage>
</organism>
<evidence type="ECO:0000256" key="3">
    <source>
        <dbReference type="ARBA" id="ARBA00005179"/>
    </source>
</evidence>
<keyword evidence="11 14" id="KW-0503">Monooxygenase</keyword>
<evidence type="ECO:0000256" key="7">
    <source>
        <dbReference type="ARBA" id="ARBA00022723"/>
    </source>
</evidence>
<dbReference type="GO" id="GO:0004497">
    <property type="term" value="F:monooxygenase activity"/>
    <property type="evidence" value="ECO:0007669"/>
    <property type="project" value="UniProtKB-KW"/>
</dbReference>
<keyword evidence="10 13" id="KW-0408">Iron</keyword>
<dbReference type="InterPro" id="IPR002401">
    <property type="entry name" value="Cyt_P450_E_grp-I"/>
</dbReference>
<evidence type="ECO:0000256" key="9">
    <source>
        <dbReference type="ARBA" id="ARBA00023002"/>
    </source>
</evidence>
<feature type="binding site" description="axial binding residue" evidence="13">
    <location>
        <position position="333"/>
    </location>
    <ligand>
        <name>heme</name>
        <dbReference type="ChEBI" id="CHEBI:30413"/>
    </ligand>
    <ligandPart>
        <name>Fe</name>
        <dbReference type="ChEBI" id="CHEBI:18248"/>
    </ligandPart>
</feature>
<dbReference type="PANTHER" id="PTHR46300">
    <property type="entry name" value="P450, PUTATIVE (EUROFUNG)-RELATED-RELATED"/>
    <property type="match status" value="1"/>
</dbReference>
<evidence type="ECO:0000256" key="5">
    <source>
        <dbReference type="ARBA" id="ARBA00022617"/>
    </source>
</evidence>
<evidence type="ECO:0000313" key="15">
    <source>
        <dbReference type="EMBL" id="PCH38616.1"/>
    </source>
</evidence>
<dbReference type="OMA" id="MFIMINI"/>
<keyword evidence="6" id="KW-0812">Transmembrane</keyword>
<keyword evidence="16" id="KW-1185">Reference proteome</keyword>
<dbReference type="PROSITE" id="PS00086">
    <property type="entry name" value="CYTOCHROME_P450"/>
    <property type="match status" value="1"/>
</dbReference>
<comment type="similarity">
    <text evidence="4 14">Belongs to the cytochrome P450 family.</text>
</comment>
<dbReference type="Pfam" id="PF00067">
    <property type="entry name" value="p450"/>
    <property type="match status" value="1"/>
</dbReference>
<evidence type="ECO:0000256" key="2">
    <source>
        <dbReference type="ARBA" id="ARBA00004370"/>
    </source>
</evidence>
<evidence type="ECO:0000256" key="13">
    <source>
        <dbReference type="PIRSR" id="PIRSR602401-1"/>
    </source>
</evidence>
<dbReference type="GO" id="GO:0005506">
    <property type="term" value="F:iron ion binding"/>
    <property type="evidence" value="ECO:0007669"/>
    <property type="project" value="InterPro"/>
</dbReference>
<sequence length="410" mass="45793">MIIPYHDMILLDYGDRWRMHRRWIQNTLSNKASLVAWQIAQKREVSVLLISLIAEPDQFLKHVRRYSAALIMEIAYGYTVKSADDQYVVTMTEAMEGVAGSGNAGATIVDFFPVLKYIPTWMPGAAFKRKAIATQHIVREAVDAPFEWVKKQMKAGIANQSIMSQLIEESEKKGTLAEDELDLRGVGGAVFGAGTDTTSSVLATFALTMVLHPQVLRKAQEEIDRVVGPDRLPEFSDRAALPYVESVINEVYRWNVSAPLGIPHCASEDDEFLGYRVAKGTMVIPNIWAMSQKEDIYPDPQEFRPERFMAMGASEMETADPRNYIFGFGRRICPGRHFADSTIWIAVANLIATMNIRETKNTGSERKSTTLAPSFVPGIVSHPQPFDCCIEPRSARSEALITQLRVATDG</sequence>
<evidence type="ECO:0000256" key="10">
    <source>
        <dbReference type="ARBA" id="ARBA00023004"/>
    </source>
</evidence>
<dbReference type="InterPro" id="IPR050364">
    <property type="entry name" value="Cytochrome_P450_fung"/>
</dbReference>
<evidence type="ECO:0000256" key="14">
    <source>
        <dbReference type="RuleBase" id="RU000461"/>
    </source>
</evidence>
<dbReference type="EMBL" id="KB467942">
    <property type="protein sequence ID" value="PCH38616.1"/>
    <property type="molecule type" value="Genomic_DNA"/>
</dbReference>
<keyword evidence="7 13" id="KW-0479">Metal-binding</keyword>
<evidence type="ECO:0000256" key="11">
    <source>
        <dbReference type="ARBA" id="ARBA00023033"/>
    </source>
</evidence>
<evidence type="ECO:0000256" key="6">
    <source>
        <dbReference type="ARBA" id="ARBA00022692"/>
    </source>
</evidence>
<dbReference type="AlphaFoldDB" id="A0A2H3J8T5"/>
<keyword evidence="9 14" id="KW-0560">Oxidoreductase</keyword>